<reference evidence="3" key="2">
    <citation type="submission" date="2025-08" db="UniProtKB">
        <authorList>
            <consortium name="RefSeq"/>
        </authorList>
    </citation>
    <scope>IDENTIFICATION</scope>
</reference>
<dbReference type="PaxDb" id="3635-A0A1U8P8G8"/>
<dbReference type="GeneID" id="107956310"/>
<dbReference type="AlphaFoldDB" id="A0A1U8P8G8"/>
<dbReference type="InterPro" id="IPR032567">
    <property type="entry name" value="RTL1-rel"/>
</dbReference>
<keyword evidence="2" id="KW-1185">Reference proteome</keyword>
<feature type="region of interest" description="Disordered" evidence="1">
    <location>
        <begin position="80"/>
        <end position="112"/>
    </location>
</feature>
<sequence>MSVAKYESRFVQFSQYALKMVFLKRKRCKRFQFGLNQDIQMYLVSQSVEVFNNLVERTKAMEETLTELLKPIVTEIGKRGFDHSESSRRPGKKGRKIQRSNKNDQWDSHSSQARPQSIAVVASSGSVGFLVCQHYECRHLKVCWKMSGACLRYGSKEHQIHNCPIIDEMTQSTAFARGRGQSHGGNRRSTDLGSTLLYIVSDLVSELRILVETISQGMVVMSSLGGSFLVDRVYRMCPLAVQGYTFPVDLMDLSFCGFDIKRLTLRVKGRLEIVVMGERPKLFFNEVSTTKAEKLMCKGCEAYLSYMLNFKSKGTGVQDIHAVKDFLDVFPKELPSLPPDWEVEFVIEVYLGSALVSITPYHMTSKELMELKTQLQVLLDQGGATVFLKIDLRSRYYQLNEKEANILKTTFRTRYGHYEFLMIFSCIPVLRMIRMHIYELFFRFYERSSWIRVDLKKVEAILGWKQPKSVTERCVVGSDLIWETEEKVKLISDRLKATSDRKKSYVDLKFRDIEFQVGD</sequence>
<dbReference type="KEGG" id="ghi:107956310"/>
<feature type="compositionally biased region" description="Basic residues" evidence="1">
    <location>
        <begin position="89"/>
        <end position="99"/>
    </location>
</feature>
<dbReference type="PANTHER" id="PTHR15503">
    <property type="entry name" value="LDOC1 RELATED"/>
    <property type="match status" value="1"/>
</dbReference>
<evidence type="ECO:0008006" key="4">
    <source>
        <dbReference type="Google" id="ProtNLM"/>
    </source>
</evidence>
<evidence type="ECO:0000256" key="1">
    <source>
        <dbReference type="SAM" id="MobiDB-lite"/>
    </source>
</evidence>
<evidence type="ECO:0000313" key="3">
    <source>
        <dbReference type="RefSeq" id="XP_016747507.1"/>
    </source>
</evidence>
<name>A0A1U8P8G8_GOSHI</name>
<proteinExistence type="predicted"/>
<dbReference type="Gene3D" id="3.30.70.270">
    <property type="match status" value="1"/>
</dbReference>
<organism evidence="2 3">
    <name type="scientific">Gossypium hirsutum</name>
    <name type="common">Upland cotton</name>
    <name type="synonym">Gossypium mexicanum</name>
    <dbReference type="NCBI Taxonomy" id="3635"/>
    <lineage>
        <taxon>Eukaryota</taxon>
        <taxon>Viridiplantae</taxon>
        <taxon>Streptophyta</taxon>
        <taxon>Embryophyta</taxon>
        <taxon>Tracheophyta</taxon>
        <taxon>Spermatophyta</taxon>
        <taxon>Magnoliopsida</taxon>
        <taxon>eudicotyledons</taxon>
        <taxon>Gunneridae</taxon>
        <taxon>Pentapetalae</taxon>
        <taxon>rosids</taxon>
        <taxon>malvids</taxon>
        <taxon>Malvales</taxon>
        <taxon>Malvaceae</taxon>
        <taxon>Malvoideae</taxon>
        <taxon>Gossypium</taxon>
    </lineage>
</organism>
<dbReference type="Pfam" id="PF08284">
    <property type="entry name" value="RVP_2"/>
    <property type="match status" value="1"/>
</dbReference>
<protein>
    <recommendedName>
        <fullName evidence="4">DNA/RNA polymerases superfamily protein</fullName>
    </recommendedName>
</protein>
<gene>
    <name evidence="3" type="primary">LOC107956310</name>
</gene>
<dbReference type="Proteomes" id="UP000818029">
    <property type="component" value="Chromosome A02"/>
</dbReference>
<accession>A0A1U8P8G8</accession>
<dbReference type="Gene3D" id="3.10.10.10">
    <property type="entry name" value="HIV Type 1 Reverse Transcriptase, subunit A, domain 1"/>
    <property type="match status" value="1"/>
</dbReference>
<dbReference type="RefSeq" id="XP_016747507.1">
    <property type="nucleotide sequence ID" value="XM_016892018.1"/>
</dbReference>
<dbReference type="OrthoDB" id="10557616at2759"/>
<evidence type="ECO:0000313" key="2">
    <source>
        <dbReference type="Proteomes" id="UP000818029"/>
    </source>
</evidence>
<reference evidence="2" key="1">
    <citation type="journal article" date="2020" name="Nat. Genet.">
        <title>Genomic diversifications of five Gossypium allopolyploid species and their impact on cotton improvement.</title>
        <authorList>
            <person name="Chen Z.J."/>
            <person name="Sreedasyam A."/>
            <person name="Ando A."/>
            <person name="Song Q."/>
            <person name="De Santiago L.M."/>
            <person name="Hulse-Kemp A.M."/>
            <person name="Ding M."/>
            <person name="Ye W."/>
            <person name="Kirkbride R.C."/>
            <person name="Jenkins J."/>
            <person name="Plott C."/>
            <person name="Lovell J."/>
            <person name="Lin Y.M."/>
            <person name="Vaughn R."/>
            <person name="Liu B."/>
            <person name="Simpson S."/>
            <person name="Scheffler B.E."/>
            <person name="Wen L."/>
            <person name="Saski C.A."/>
            <person name="Grover C.E."/>
            <person name="Hu G."/>
            <person name="Conover J.L."/>
            <person name="Carlson J.W."/>
            <person name="Shu S."/>
            <person name="Boston L.B."/>
            <person name="Williams M."/>
            <person name="Peterson D.G."/>
            <person name="McGee K."/>
            <person name="Jones D.C."/>
            <person name="Wendel J.F."/>
            <person name="Stelly D.M."/>
            <person name="Grimwood J."/>
            <person name="Schmutz J."/>
        </authorList>
    </citation>
    <scope>NUCLEOTIDE SEQUENCE [LARGE SCALE GENOMIC DNA]</scope>
    <source>
        <strain evidence="2">cv. TM-1</strain>
    </source>
</reference>
<dbReference type="InterPro" id="IPR043502">
    <property type="entry name" value="DNA/RNA_pol_sf"/>
</dbReference>
<dbReference type="InterPro" id="IPR043128">
    <property type="entry name" value="Rev_trsase/Diguanyl_cyclase"/>
</dbReference>
<dbReference type="SUPFAM" id="SSF56672">
    <property type="entry name" value="DNA/RNA polymerases"/>
    <property type="match status" value="1"/>
</dbReference>
<dbReference type="PANTHER" id="PTHR15503:SF45">
    <property type="entry name" value="RNA-DIRECTED DNA POLYMERASE HOMOLOG"/>
    <property type="match status" value="1"/>
</dbReference>